<evidence type="ECO:0000259" key="1">
    <source>
        <dbReference type="Pfam" id="PF01425"/>
    </source>
</evidence>
<dbReference type="InterPro" id="IPR036928">
    <property type="entry name" value="AS_sf"/>
</dbReference>
<protein>
    <recommendedName>
        <fullName evidence="1">Amidase domain-containing protein</fullName>
    </recommendedName>
</protein>
<feature type="domain" description="Amidase" evidence="1">
    <location>
        <begin position="54"/>
        <end position="477"/>
    </location>
</feature>
<comment type="caution">
    <text evidence="2">The sequence shown here is derived from an EMBL/GenBank/DDBJ whole genome shotgun (WGS) entry which is preliminary data.</text>
</comment>
<dbReference type="PROSITE" id="PS51257">
    <property type="entry name" value="PROKAR_LIPOPROTEIN"/>
    <property type="match status" value="1"/>
</dbReference>
<dbReference type="SUPFAM" id="SSF75304">
    <property type="entry name" value="Amidase signature (AS) enzymes"/>
    <property type="match status" value="1"/>
</dbReference>
<gene>
    <name evidence="2" type="ORF">POLS_LOCUS5041</name>
</gene>
<reference evidence="2" key="1">
    <citation type="submission" date="2021-07" db="EMBL/GenBank/DDBJ databases">
        <authorList>
            <person name="Branca A.L. A."/>
        </authorList>
    </citation>
    <scope>NUCLEOTIDE SEQUENCE</scope>
</reference>
<proteinExistence type="predicted"/>
<accession>A0A9W4HT02</accession>
<dbReference type="OrthoDB" id="566138at2759"/>
<dbReference type="InterPro" id="IPR023631">
    <property type="entry name" value="Amidase_dom"/>
</dbReference>
<evidence type="ECO:0000313" key="3">
    <source>
        <dbReference type="Proteomes" id="UP001153618"/>
    </source>
</evidence>
<dbReference type="Pfam" id="PF01425">
    <property type="entry name" value="Amidase"/>
    <property type="match status" value="1"/>
</dbReference>
<organism evidence="2 3">
    <name type="scientific">Penicillium olsonii</name>
    <dbReference type="NCBI Taxonomy" id="99116"/>
    <lineage>
        <taxon>Eukaryota</taxon>
        <taxon>Fungi</taxon>
        <taxon>Dikarya</taxon>
        <taxon>Ascomycota</taxon>
        <taxon>Pezizomycotina</taxon>
        <taxon>Eurotiomycetes</taxon>
        <taxon>Eurotiomycetidae</taxon>
        <taxon>Eurotiales</taxon>
        <taxon>Aspergillaceae</taxon>
        <taxon>Penicillium</taxon>
    </lineage>
</organism>
<dbReference type="PANTHER" id="PTHR42678">
    <property type="entry name" value="AMIDASE"/>
    <property type="match status" value="1"/>
</dbReference>
<dbReference type="PANTHER" id="PTHR42678:SF34">
    <property type="entry name" value="OS04G0183300 PROTEIN"/>
    <property type="match status" value="1"/>
</dbReference>
<dbReference type="EMBL" id="CAJVOS010000026">
    <property type="protein sequence ID" value="CAG8114129.1"/>
    <property type="molecule type" value="Genomic_DNA"/>
</dbReference>
<dbReference type="Proteomes" id="UP001153618">
    <property type="component" value="Unassembled WGS sequence"/>
</dbReference>
<keyword evidence="3" id="KW-1185">Reference proteome</keyword>
<sequence>MKYFLSPIRLSFIGILAFGTACYATDVGGLDLLRASTKDVSEALQAGNVTSVQLVDAYLARIEKDNVKGLNLRAVIETAPVDKVRAIAHRLDVERKNNQIRSPLHGVPVLVKDNFDTATELGMNTTAGSFVLLKDGGEVVGDAFVVKQLRNAGAIILAKANLMEWSGSAGVNASAWSPRGGQVSSPFVVGGFAAGGDPGGSSSGPGAGVAAGFAPLAFGSDTEASIVLPSSRGALYGLRPSTGMTSRTGVVPISSSQDTTGPLGKSTWDVAVSLSIMAGLDPDDPYTIPAEPFRHDDYTKFIDANGFKGLRVGVLRDPFFENETARQQLMISSFNESLAKMETLGATVLETSLPNKEKWNYTFVGGPERSSNGSIRIQYDLKYDMAQYLTTRRLNSSLTSLEDVINSMVEWWSLESPEGQCCFPTFIASDQVTDRETSGEYWLAKYTQDRLHEEGPAAIFRDYNLDVIVLPTEFNSARLGAVGGLPVGTVPLGYDDIELPFGLAFVGQRYDEGAVIRAMSAYEANFPPRRVPTTLK</sequence>
<evidence type="ECO:0000313" key="2">
    <source>
        <dbReference type="EMBL" id="CAG8114129.1"/>
    </source>
</evidence>
<dbReference type="Gene3D" id="3.90.1300.10">
    <property type="entry name" value="Amidase signature (AS) domain"/>
    <property type="match status" value="1"/>
</dbReference>
<name>A0A9W4HT02_PENOL</name>
<dbReference type="AlphaFoldDB" id="A0A9W4HT02"/>